<dbReference type="InterPro" id="IPR002524">
    <property type="entry name" value="Cation_efflux"/>
</dbReference>
<feature type="transmembrane region" description="Helical" evidence="6">
    <location>
        <begin position="112"/>
        <end position="136"/>
    </location>
</feature>
<name>A0A085W4A8_9BACT</name>
<dbReference type="InterPro" id="IPR040177">
    <property type="entry name" value="SLC30A9"/>
</dbReference>
<dbReference type="AlphaFoldDB" id="A0A085W4A8"/>
<evidence type="ECO:0000256" key="3">
    <source>
        <dbReference type="ARBA" id="ARBA00022692"/>
    </source>
</evidence>
<gene>
    <name evidence="8" type="ORF">DB31_3955</name>
</gene>
<dbReference type="NCBIfam" id="TIGR01297">
    <property type="entry name" value="CDF"/>
    <property type="match status" value="1"/>
</dbReference>
<sequence>MASASSLKTVIAALSGNTLVTLVKFIAFALSGSGAMLSEAIHSAADTGNQVLLLLGLKRGSRAGDQEFQYGYGGERFVFGILSASGIFFVGCGVTVYHGFQSLLHPHQPEIGASTFAVLGFSFLVEGSVLLLAISSMRKQAAGMPFWRYVREKADPAALAILLEDGAAVLGLVLATTGILLAYLTGNPVWDAAASLTVGLLLGLIAVVLMVENRGLLLGRAVPAEVQQRFVERVRSRGSIAELHDVKTRQLTPESYQFKAEIRFSEDFVSARLAEILPTQGVPASGEARAQALQEAARHLIRALSEEVDAIEAAVRAAIPEAQHIDLELEHLPLASPSGATPSSSTPSR</sequence>
<keyword evidence="4 6" id="KW-1133">Transmembrane helix</keyword>
<dbReference type="SUPFAM" id="SSF161111">
    <property type="entry name" value="Cation efflux protein transmembrane domain-like"/>
    <property type="match status" value="1"/>
</dbReference>
<dbReference type="InterPro" id="IPR058533">
    <property type="entry name" value="Cation_efflux_TM"/>
</dbReference>
<dbReference type="PANTHER" id="PTHR13414:SF9">
    <property type="entry name" value="PROTON-COUPLED ZINC ANTIPORTER SLC30A9, MITOCHONDRIAL"/>
    <property type="match status" value="1"/>
</dbReference>
<dbReference type="Pfam" id="PF01545">
    <property type="entry name" value="Cation_efflux"/>
    <property type="match status" value="1"/>
</dbReference>
<keyword evidence="2" id="KW-0813">Transport</keyword>
<comment type="subcellular location">
    <subcellularLocation>
        <location evidence="1">Membrane</location>
        <topology evidence="1">Multi-pass membrane protein</topology>
    </subcellularLocation>
</comment>
<organism evidence="8 9">
    <name type="scientific">Hyalangium minutum</name>
    <dbReference type="NCBI Taxonomy" id="394096"/>
    <lineage>
        <taxon>Bacteria</taxon>
        <taxon>Pseudomonadati</taxon>
        <taxon>Myxococcota</taxon>
        <taxon>Myxococcia</taxon>
        <taxon>Myxococcales</taxon>
        <taxon>Cystobacterineae</taxon>
        <taxon>Archangiaceae</taxon>
        <taxon>Hyalangium</taxon>
    </lineage>
</organism>
<evidence type="ECO:0000256" key="4">
    <source>
        <dbReference type="ARBA" id="ARBA00022989"/>
    </source>
</evidence>
<feature type="transmembrane region" description="Helical" evidence="6">
    <location>
        <begin position="189"/>
        <end position="211"/>
    </location>
</feature>
<dbReference type="OrthoDB" id="9806522at2"/>
<dbReference type="GO" id="GO:0006829">
    <property type="term" value="P:zinc ion transport"/>
    <property type="evidence" value="ECO:0007669"/>
    <property type="project" value="InterPro"/>
</dbReference>
<dbReference type="EMBL" id="JMCB01000021">
    <property type="protein sequence ID" value="KFE62521.1"/>
    <property type="molecule type" value="Genomic_DNA"/>
</dbReference>
<dbReference type="PANTHER" id="PTHR13414">
    <property type="entry name" value="HUEL-CATION TRANSPORTER"/>
    <property type="match status" value="1"/>
</dbReference>
<evidence type="ECO:0000256" key="2">
    <source>
        <dbReference type="ARBA" id="ARBA00022448"/>
    </source>
</evidence>
<evidence type="ECO:0000313" key="9">
    <source>
        <dbReference type="Proteomes" id="UP000028725"/>
    </source>
</evidence>
<feature type="transmembrane region" description="Helical" evidence="6">
    <location>
        <begin position="77"/>
        <end position="100"/>
    </location>
</feature>
<evidence type="ECO:0000313" key="8">
    <source>
        <dbReference type="EMBL" id="KFE62521.1"/>
    </source>
</evidence>
<protein>
    <submittedName>
        <fullName evidence="8">Cation transport protein</fullName>
    </submittedName>
</protein>
<feature type="domain" description="Cation efflux protein transmembrane" evidence="7">
    <location>
        <begin position="10"/>
        <end position="218"/>
    </location>
</feature>
<comment type="caution">
    <text evidence="8">The sequence shown here is derived from an EMBL/GenBank/DDBJ whole genome shotgun (WGS) entry which is preliminary data.</text>
</comment>
<accession>A0A085W4A8</accession>
<evidence type="ECO:0000259" key="7">
    <source>
        <dbReference type="Pfam" id="PF01545"/>
    </source>
</evidence>
<dbReference type="GO" id="GO:0016020">
    <property type="term" value="C:membrane"/>
    <property type="evidence" value="ECO:0007669"/>
    <property type="project" value="UniProtKB-SubCell"/>
</dbReference>
<keyword evidence="3 6" id="KW-0812">Transmembrane</keyword>
<reference evidence="8 9" key="1">
    <citation type="submission" date="2014-04" db="EMBL/GenBank/DDBJ databases">
        <title>Genome assembly of Hyalangium minutum DSM 14724.</title>
        <authorList>
            <person name="Sharma G."/>
            <person name="Subramanian S."/>
        </authorList>
    </citation>
    <scope>NUCLEOTIDE SEQUENCE [LARGE SCALE GENOMIC DNA]</scope>
    <source>
        <strain evidence="8 9">DSM 14724</strain>
    </source>
</reference>
<dbReference type="RefSeq" id="WP_044197273.1">
    <property type="nucleotide sequence ID" value="NZ_JMCB01000021.1"/>
</dbReference>
<evidence type="ECO:0000256" key="1">
    <source>
        <dbReference type="ARBA" id="ARBA00004141"/>
    </source>
</evidence>
<evidence type="ECO:0000256" key="5">
    <source>
        <dbReference type="ARBA" id="ARBA00023136"/>
    </source>
</evidence>
<keyword evidence="9" id="KW-1185">Reference proteome</keyword>
<dbReference type="InterPro" id="IPR027469">
    <property type="entry name" value="Cation_efflux_TMD_sf"/>
</dbReference>
<feature type="transmembrane region" description="Helical" evidence="6">
    <location>
        <begin position="157"/>
        <end position="183"/>
    </location>
</feature>
<dbReference type="Gene3D" id="1.20.1510.10">
    <property type="entry name" value="Cation efflux protein transmembrane domain"/>
    <property type="match status" value="1"/>
</dbReference>
<keyword evidence="5 6" id="KW-0472">Membrane</keyword>
<evidence type="ECO:0000256" key="6">
    <source>
        <dbReference type="SAM" id="Phobius"/>
    </source>
</evidence>
<dbReference type="STRING" id="394096.DB31_3955"/>
<proteinExistence type="predicted"/>
<dbReference type="GO" id="GO:0008324">
    <property type="term" value="F:monoatomic cation transmembrane transporter activity"/>
    <property type="evidence" value="ECO:0007669"/>
    <property type="project" value="InterPro"/>
</dbReference>
<dbReference type="GO" id="GO:0006882">
    <property type="term" value="P:intracellular zinc ion homeostasis"/>
    <property type="evidence" value="ECO:0007669"/>
    <property type="project" value="TreeGrafter"/>
</dbReference>
<dbReference type="Proteomes" id="UP000028725">
    <property type="component" value="Unassembled WGS sequence"/>
</dbReference>